<evidence type="ECO:0008006" key="4">
    <source>
        <dbReference type="Google" id="ProtNLM"/>
    </source>
</evidence>
<dbReference type="RefSeq" id="WP_162349371.1">
    <property type="nucleotide sequence ID" value="NZ_QOVG01000004.1"/>
</dbReference>
<feature type="coiled-coil region" evidence="1">
    <location>
        <begin position="116"/>
        <end position="143"/>
    </location>
</feature>
<evidence type="ECO:0000313" key="3">
    <source>
        <dbReference type="Proteomes" id="UP001429354"/>
    </source>
</evidence>
<keyword evidence="3" id="KW-1185">Reference proteome</keyword>
<evidence type="ECO:0000256" key="1">
    <source>
        <dbReference type="SAM" id="Coils"/>
    </source>
</evidence>
<comment type="caution">
    <text evidence="2">The sequence shown here is derived from an EMBL/GenBank/DDBJ whole genome shotgun (WGS) entry which is preliminary data.</text>
</comment>
<gene>
    <name evidence="2" type="ORF">DT603_08150</name>
</gene>
<reference evidence="2 3" key="1">
    <citation type="submission" date="2018-07" db="EMBL/GenBank/DDBJ databases">
        <title>Whole genome Sequencing of Pseudoxanthomonas gei KCTC 32298 (T).</title>
        <authorList>
            <person name="Kumar S."/>
            <person name="Bansal K."/>
            <person name="Kaur A."/>
            <person name="Patil P."/>
            <person name="Sharma S."/>
            <person name="Patil P.B."/>
        </authorList>
    </citation>
    <scope>NUCLEOTIDE SEQUENCE [LARGE SCALE GENOMIC DNA]</scope>
    <source>
        <strain evidence="2 3">KCTC 32298</strain>
    </source>
</reference>
<accession>A0ABX0AD46</accession>
<proteinExistence type="predicted"/>
<dbReference type="Proteomes" id="UP001429354">
    <property type="component" value="Unassembled WGS sequence"/>
</dbReference>
<organism evidence="2 3">
    <name type="scientific">Pseudoxanthomonas gei</name>
    <dbReference type="NCBI Taxonomy" id="1383030"/>
    <lineage>
        <taxon>Bacteria</taxon>
        <taxon>Pseudomonadati</taxon>
        <taxon>Pseudomonadota</taxon>
        <taxon>Gammaproteobacteria</taxon>
        <taxon>Lysobacterales</taxon>
        <taxon>Lysobacteraceae</taxon>
        <taxon>Pseudoxanthomonas</taxon>
    </lineage>
</organism>
<evidence type="ECO:0000313" key="2">
    <source>
        <dbReference type="EMBL" id="NDK38808.1"/>
    </source>
</evidence>
<keyword evidence="1" id="KW-0175">Coiled coil</keyword>
<protein>
    <recommendedName>
        <fullName evidence="4">PRTRC system protein E</fullName>
    </recommendedName>
</protein>
<dbReference type="EMBL" id="QOVG01000004">
    <property type="protein sequence ID" value="NDK38808.1"/>
    <property type="molecule type" value="Genomic_DNA"/>
</dbReference>
<name>A0ABX0AD46_9GAMM</name>
<sequence length="180" mass="19831">MSNNTPNGGIVVTPRPGNVSVSENVSETEVLAFYPDGSQGILKVRTSNDQSPTAEAEFEAYMLTVCPESLTEGLERELQQLNAKLEDFSGYDKEGNAILRYTGRERELMVYKYGNRRHALIQAQKVRAQAERMQAEAKKTRAATSARIEQAAQAQAQKLIEQAEVDRRAKQIAARAGVSG</sequence>